<dbReference type="CDD" id="cd06185">
    <property type="entry name" value="PDR_like"/>
    <property type="match status" value="1"/>
</dbReference>
<organism evidence="9 10">
    <name type="scientific">Celeribacter indicus</name>
    <dbReference type="NCBI Taxonomy" id="1208324"/>
    <lineage>
        <taxon>Bacteria</taxon>
        <taxon>Pseudomonadati</taxon>
        <taxon>Pseudomonadota</taxon>
        <taxon>Alphaproteobacteria</taxon>
        <taxon>Rhodobacterales</taxon>
        <taxon>Roseobacteraceae</taxon>
        <taxon>Celeribacter</taxon>
    </lineage>
</organism>
<dbReference type="HOGENOM" id="CLU_003827_17_0_5"/>
<dbReference type="Pfam" id="PF00111">
    <property type="entry name" value="Fer2"/>
    <property type="match status" value="1"/>
</dbReference>
<dbReference type="GO" id="GO:0051537">
    <property type="term" value="F:2 iron, 2 sulfur cluster binding"/>
    <property type="evidence" value="ECO:0007669"/>
    <property type="project" value="UniProtKB-KW"/>
</dbReference>
<keyword evidence="5" id="KW-0408">Iron</keyword>
<keyword evidence="1" id="KW-0285">Flavoprotein</keyword>
<dbReference type="PROSITE" id="PS51085">
    <property type="entry name" value="2FE2S_FER_2"/>
    <property type="match status" value="1"/>
</dbReference>
<accession>A0A0B5DV09</accession>
<evidence type="ECO:0000256" key="2">
    <source>
        <dbReference type="ARBA" id="ARBA00022714"/>
    </source>
</evidence>
<dbReference type="CDD" id="cd00207">
    <property type="entry name" value="fer2"/>
    <property type="match status" value="1"/>
</dbReference>
<dbReference type="InterPro" id="IPR036010">
    <property type="entry name" value="2Fe-2S_ferredoxin-like_sf"/>
</dbReference>
<gene>
    <name evidence="9" type="ORF">P73_0335</name>
</gene>
<protein>
    <submittedName>
        <fullName evidence="9">Ferredoxin</fullName>
    </submittedName>
</protein>
<evidence type="ECO:0000256" key="1">
    <source>
        <dbReference type="ARBA" id="ARBA00022630"/>
    </source>
</evidence>
<dbReference type="SUPFAM" id="SSF54292">
    <property type="entry name" value="2Fe-2S ferredoxin-like"/>
    <property type="match status" value="1"/>
</dbReference>
<keyword evidence="4" id="KW-0560">Oxidoreductase</keyword>
<dbReference type="InterPro" id="IPR017927">
    <property type="entry name" value="FAD-bd_FR_type"/>
</dbReference>
<dbReference type="InterPro" id="IPR050415">
    <property type="entry name" value="MRET"/>
</dbReference>
<feature type="domain" description="FAD-binding FR-type" evidence="8">
    <location>
        <begin position="1"/>
        <end position="102"/>
    </location>
</feature>
<dbReference type="Pfam" id="PF00970">
    <property type="entry name" value="FAD_binding_6"/>
    <property type="match status" value="1"/>
</dbReference>
<evidence type="ECO:0000256" key="5">
    <source>
        <dbReference type="ARBA" id="ARBA00023004"/>
    </source>
</evidence>
<dbReference type="InterPro" id="IPR012675">
    <property type="entry name" value="Beta-grasp_dom_sf"/>
</dbReference>
<dbReference type="KEGG" id="cid:P73_0335"/>
<dbReference type="Gene3D" id="3.10.20.30">
    <property type="match status" value="1"/>
</dbReference>
<dbReference type="Gene3D" id="3.40.50.80">
    <property type="entry name" value="Nucleotide-binding domain of ferredoxin-NADP reductase (FNR) module"/>
    <property type="match status" value="1"/>
</dbReference>
<name>A0A0B5DV09_9RHOB</name>
<dbReference type="SUPFAM" id="SSF52343">
    <property type="entry name" value="Ferredoxin reductase-like, C-terminal NADP-linked domain"/>
    <property type="match status" value="1"/>
</dbReference>
<dbReference type="Gene3D" id="2.40.30.10">
    <property type="entry name" value="Translation factors"/>
    <property type="match status" value="1"/>
</dbReference>
<dbReference type="InterPro" id="IPR001041">
    <property type="entry name" value="2Fe-2S_ferredoxin-type"/>
</dbReference>
<dbReference type="PANTHER" id="PTHR47354">
    <property type="entry name" value="NADH OXIDOREDUCTASE HCR"/>
    <property type="match status" value="1"/>
</dbReference>
<dbReference type="InterPro" id="IPR008333">
    <property type="entry name" value="Cbr1-like_FAD-bd_dom"/>
</dbReference>
<evidence type="ECO:0000259" key="8">
    <source>
        <dbReference type="PROSITE" id="PS51384"/>
    </source>
</evidence>
<evidence type="ECO:0000313" key="9">
    <source>
        <dbReference type="EMBL" id="AJE45050.1"/>
    </source>
</evidence>
<dbReference type="OrthoDB" id="9792185at2"/>
<evidence type="ECO:0000256" key="3">
    <source>
        <dbReference type="ARBA" id="ARBA00022723"/>
    </source>
</evidence>
<dbReference type="PANTHER" id="PTHR47354:SF1">
    <property type="entry name" value="CARNITINE MONOOXYGENASE REDUCTASE SUBUNIT"/>
    <property type="match status" value="1"/>
</dbReference>
<dbReference type="GO" id="GO:0046872">
    <property type="term" value="F:metal ion binding"/>
    <property type="evidence" value="ECO:0007669"/>
    <property type="project" value="UniProtKB-KW"/>
</dbReference>
<dbReference type="PRINTS" id="PR00409">
    <property type="entry name" value="PHDIOXRDTASE"/>
</dbReference>
<dbReference type="GO" id="GO:0016491">
    <property type="term" value="F:oxidoreductase activity"/>
    <property type="evidence" value="ECO:0007669"/>
    <property type="project" value="UniProtKB-KW"/>
</dbReference>
<keyword evidence="10" id="KW-1185">Reference proteome</keyword>
<dbReference type="PROSITE" id="PS51384">
    <property type="entry name" value="FAD_FR"/>
    <property type="match status" value="1"/>
</dbReference>
<dbReference type="RefSeq" id="WP_052452987.1">
    <property type="nucleotide sequence ID" value="NZ_CP004393.1"/>
</dbReference>
<evidence type="ECO:0000313" key="10">
    <source>
        <dbReference type="Proteomes" id="UP000031521"/>
    </source>
</evidence>
<dbReference type="AlphaFoldDB" id="A0A0B5DV09"/>
<dbReference type="InterPro" id="IPR039261">
    <property type="entry name" value="FNR_nucleotide-bd"/>
</dbReference>
<keyword evidence="2" id="KW-0001">2Fe-2S</keyword>
<proteinExistence type="predicted"/>
<dbReference type="EMBL" id="CP004393">
    <property type="protein sequence ID" value="AJE45050.1"/>
    <property type="molecule type" value="Genomic_DNA"/>
</dbReference>
<evidence type="ECO:0000259" key="7">
    <source>
        <dbReference type="PROSITE" id="PS51085"/>
    </source>
</evidence>
<feature type="domain" description="2Fe-2S ferredoxin-type" evidence="7">
    <location>
        <begin position="227"/>
        <end position="312"/>
    </location>
</feature>
<dbReference type="InterPro" id="IPR006058">
    <property type="entry name" value="2Fe2S_fd_BS"/>
</dbReference>
<keyword evidence="3" id="KW-0479">Metal-binding</keyword>
<reference evidence="9 10" key="1">
    <citation type="journal article" date="2014" name="Int. J. Syst. Evol. Microbiol.">
        <title>Celeribacter indicus sp. nov., a polycyclic aromatic hydrocarbon-degrading bacterium from deep-sea sediment and reclassification of Huaishuia halophila as Celeribacter halophilus comb. nov.</title>
        <authorList>
            <person name="Lai Q."/>
            <person name="Cao J."/>
            <person name="Yuan J."/>
            <person name="Li F."/>
            <person name="Shao Z."/>
        </authorList>
    </citation>
    <scope>NUCLEOTIDE SEQUENCE [LARGE SCALE GENOMIC DNA]</scope>
    <source>
        <strain evidence="9">P73</strain>
    </source>
</reference>
<dbReference type="InterPro" id="IPR017938">
    <property type="entry name" value="Riboflavin_synthase-like_b-brl"/>
</dbReference>
<evidence type="ECO:0000256" key="4">
    <source>
        <dbReference type="ARBA" id="ARBA00023002"/>
    </source>
</evidence>
<dbReference type="SUPFAM" id="SSF63380">
    <property type="entry name" value="Riboflavin synthase domain-like"/>
    <property type="match status" value="1"/>
</dbReference>
<dbReference type="PROSITE" id="PS00197">
    <property type="entry name" value="2FE2S_FER_1"/>
    <property type="match status" value="1"/>
</dbReference>
<sequence>MEIHDFRIARSAPIAEDTRAIRLEPVDGTSELAFAPGDHVRLVLPSGEERAYSLVNAPADLEGYEIAVQVCPDGTGGSRELCSLAAGTAVGVHTPRNAFRLHDGPGVSVLVAGGIGITPIWCMAQSLAREGRPWRLYYAARRAERAPFLAEVRALAADCGAEVEIAFSDQGERLDLTRIVGGIGPKDHLYCCGPDTLLDDFRAATFMVSDRAHTESFAVAEAAEGGFEVELAQSGLVLTVPEGYTILETVLEQGILVEYSCMGGTCGSCATRVLEGTPDHRDSYLSEEEKAAGDKMLICCSGSLTPRLVLDL</sequence>
<dbReference type="Proteomes" id="UP000031521">
    <property type="component" value="Chromosome"/>
</dbReference>
<dbReference type="STRING" id="1208324.P73_0335"/>
<keyword evidence="6" id="KW-0411">Iron-sulfur</keyword>
<evidence type="ECO:0000256" key="6">
    <source>
        <dbReference type="ARBA" id="ARBA00023014"/>
    </source>
</evidence>